<dbReference type="Proteomes" id="UP000655094">
    <property type="component" value="Unassembled WGS sequence"/>
</dbReference>
<accession>A0A919HU72</accession>
<organism evidence="1 2">
    <name type="scientific">Klebsiella pneumoniae</name>
    <dbReference type="NCBI Taxonomy" id="573"/>
    <lineage>
        <taxon>Bacteria</taxon>
        <taxon>Pseudomonadati</taxon>
        <taxon>Pseudomonadota</taxon>
        <taxon>Gammaproteobacteria</taxon>
        <taxon>Enterobacterales</taxon>
        <taxon>Enterobacteriaceae</taxon>
        <taxon>Klebsiella/Raoultella group</taxon>
        <taxon>Klebsiella</taxon>
        <taxon>Klebsiella pneumoniae complex</taxon>
    </lineage>
</organism>
<evidence type="ECO:0000313" key="2">
    <source>
        <dbReference type="Proteomes" id="UP000655094"/>
    </source>
</evidence>
<dbReference type="AlphaFoldDB" id="A0A919HU72"/>
<dbReference type="EMBL" id="BNFF01000001">
    <property type="protein sequence ID" value="GHK52294.1"/>
    <property type="molecule type" value="Genomic_DNA"/>
</dbReference>
<proteinExistence type="predicted"/>
<protein>
    <submittedName>
        <fullName evidence="1">Uncharacterized protein</fullName>
    </submittedName>
</protein>
<sequence length="122" mass="13421">MGRLLTLGHFHGITALLAKVGQQPLQPLGGEIVAPGMGNHRLAARMMNHINRLFYCTPLRRHVTGFPAGKVFFEDFRHVFRMAGLNQKTGKMAAGDGATVRQSQRPFRAPGIRAFSVRSAII</sequence>
<reference evidence="1" key="1">
    <citation type="submission" date="2020-10" db="EMBL/GenBank/DDBJ databases">
        <title>Genome Sequence of ESBL Producing Zambian Clinical Strains.</title>
        <authorList>
            <person name="Shawa M."/>
            <person name="Furuta Y."/>
            <person name="Simbotwe M."/>
            <person name="Mulenga E."/>
            <person name="Mubanga M."/>
            <person name="Mulenga G."/>
            <person name="Kaile C."/>
            <person name="Zorigt T."/>
            <person name="Hang'ombe B."/>
            <person name="Higashi H."/>
        </authorList>
    </citation>
    <scope>NUCLEOTIDE SEQUENCE</scope>
    <source>
        <strain evidence="1">Zam_UTH_09</strain>
    </source>
</reference>
<comment type="caution">
    <text evidence="1">The sequence shown here is derived from an EMBL/GenBank/DDBJ whole genome shotgun (WGS) entry which is preliminary data.</text>
</comment>
<gene>
    <name evidence="1" type="ORF">KPZU09_20300</name>
</gene>
<evidence type="ECO:0000313" key="1">
    <source>
        <dbReference type="EMBL" id="GHK52294.1"/>
    </source>
</evidence>
<name>A0A919HU72_KLEPN</name>